<evidence type="ECO:0000313" key="2">
    <source>
        <dbReference type="EMBL" id="CAG8530908.1"/>
    </source>
</evidence>
<proteinExistence type="predicted"/>
<feature type="region of interest" description="Disordered" evidence="1">
    <location>
        <begin position="82"/>
        <end position="111"/>
    </location>
</feature>
<accession>A0ABM8W5K1</accession>
<comment type="caution">
    <text evidence="2">The sequence shown here is derived from an EMBL/GenBank/DDBJ whole genome shotgun (WGS) entry which is preliminary data.</text>
</comment>
<dbReference type="EMBL" id="CAJVQB010001321">
    <property type="protein sequence ID" value="CAG8530908.1"/>
    <property type="molecule type" value="Genomic_DNA"/>
</dbReference>
<organism evidence="2 3">
    <name type="scientific">Gigaspora margarita</name>
    <dbReference type="NCBI Taxonomy" id="4874"/>
    <lineage>
        <taxon>Eukaryota</taxon>
        <taxon>Fungi</taxon>
        <taxon>Fungi incertae sedis</taxon>
        <taxon>Mucoromycota</taxon>
        <taxon>Glomeromycotina</taxon>
        <taxon>Glomeromycetes</taxon>
        <taxon>Diversisporales</taxon>
        <taxon>Gigasporaceae</taxon>
        <taxon>Gigaspora</taxon>
    </lineage>
</organism>
<sequence length="111" mass="12945">MQKLSAFYLANSKKELQYFLAYNDDDKLHEALSNMDLGDYDNYDKEEQPNSEEELLNIDIADFTNNLGEIVFTTNFESFEEENGNIQNNDIKSNVDKDNWDPEKEAESMLD</sequence>
<reference evidence="2 3" key="1">
    <citation type="submission" date="2021-06" db="EMBL/GenBank/DDBJ databases">
        <authorList>
            <person name="Kallberg Y."/>
            <person name="Tangrot J."/>
            <person name="Rosling A."/>
        </authorList>
    </citation>
    <scope>NUCLEOTIDE SEQUENCE [LARGE SCALE GENOMIC DNA]</scope>
    <source>
        <strain evidence="2 3">120-4 pot B 10/14</strain>
    </source>
</reference>
<gene>
    <name evidence="2" type="ORF">GMARGA_LOCUS3616</name>
</gene>
<protein>
    <submittedName>
        <fullName evidence="2">10613_t:CDS:1</fullName>
    </submittedName>
</protein>
<keyword evidence="3" id="KW-1185">Reference proteome</keyword>
<dbReference type="Proteomes" id="UP000789901">
    <property type="component" value="Unassembled WGS sequence"/>
</dbReference>
<name>A0ABM8W5K1_GIGMA</name>
<evidence type="ECO:0000313" key="3">
    <source>
        <dbReference type="Proteomes" id="UP000789901"/>
    </source>
</evidence>
<evidence type="ECO:0000256" key="1">
    <source>
        <dbReference type="SAM" id="MobiDB-lite"/>
    </source>
</evidence>
<feature type="compositionally biased region" description="Basic and acidic residues" evidence="1">
    <location>
        <begin position="93"/>
        <end position="111"/>
    </location>
</feature>